<evidence type="ECO:0000313" key="1">
    <source>
        <dbReference type="EMBL" id="KAH9323218.1"/>
    </source>
</evidence>
<feature type="non-terminal residue" evidence="1">
    <location>
        <position position="66"/>
    </location>
</feature>
<dbReference type="Proteomes" id="UP000824469">
    <property type="component" value="Unassembled WGS sequence"/>
</dbReference>
<sequence length="66" mass="7466">EAEFPGGAEDCISLHKFRGEAEHCISHRPGCTSGEDVDANIVVETPEKKLESQRNEYNSTNFYFFK</sequence>
<proteinExistence type="predicted"/>
<gene>
    <name evidence="1" type="ORF">KI387_017857</name>
</gene>
<accession>A0AA38GK76</accession>
<evidence type="ECO:0000313" key="2">
    <source>
        <dbReference type="Proteomes" id="UP000824469"/>
    </source>
</evidence>
<organism evidence="1 2">
    <name type="scientific">Taxus chinensis</name>
    <name type="common">Chinese yew</name>
    <name type="synonym">Taxus wallichiana var. chinensis</name>
    <dbReference type="NCBI Taxonomy" id="29808"/>
    <lineage>
        <taxon>Eukaryota</taxon>
        <taxon>Viridiplantae</taxon>
        <taxon>Streptophyta</taxon>
        <taxon>Embryophyta</taxon>
        <taxon>Tracheophyta</taxon>
        <taxon>Spermatophyta</taxon>
        <taxon>Pinopsida</taxon>
        <taxon>Pinidae</taxon>
        <taxon>Conifers II</taxon>
        <taxon>Cupressales</taxon>
        <taxon>Taxaceae</taxon>
        <taxon>Taxus</taxon>
    </lineage>
</organism>
<reference evidence="1 2" key="1">
    <citation type="journal article" date="2021" name="Nat. Plants">
        <title>The Taxus genome provides insights into paclitaxel biosynthesis.</title>
        <authorList>
            <person name="Xiong X."/>
            <person name="Gou J."/>
            <person name="Liao Q."/>
            <person name="Li Y."/>
            <person name="Zhou Q."/>
            <person name="Bi G."/>
            <person name="Li C."/>
            <person name="Du R."/>
            <person name="Wang X."/>
            <person name="Sun T."/>
            <person name="Guo L."/>
            <person name="Liang H."/>
            <person name="Lu P."/>
            <person name="Wu Y."/>
            <person name="Zhang Z."/>
            <person name="Ro D.K."/>
            <person name="Shang Y."/>
            <person name="Huang S."/>
            <person name="Yan J."/>
        </authorList>
    </citation>
    <scope>NUCLEOTIDE SEQUENCE [LARGE SCALE GENOMIC DNA]</scope>
    <source>
        <strain evidence="1">Ta-2019</strain>
    </source>
</reference>
<keyword evidence="2" id="KW-1185">Reference proteome</keyword>
<name>A0AA38GK76_TAXCH</name>
<protein>
    <submittedName>
        <fullName evidence="1">Uncharacterized protein</fullName>
    </submittedName>
</protein>
<feature type="non-terminal residue" evidence="1">
    <location>
        <position position="1"/>
    </location>
</feature>
<dbReference type="AlphaFoldDB" id="A0AA38GK76"/>
<comment type="caution">
    <text evidence="1">The sequence shown here is derived from an EMBL/GenBank/DDBJ whole genome shotgun (WGS) entry which is preliminary data.</text>
</comment>
<dbReference type="EMBL" id="JAHRHJ020000003">
    <property type="protein sequence ID" value="KAH9323218.1"/>
    <property type="molecule type" value="Genomic_DNA"/>
</dbReference>